<sequence>MEPRAGSLPVLPMSHSALCHRRLQAGHPGTNLELHGGSRRGQLPPTCSPQDPQLQGVSPGFPEHPGPGRFCQSAGSEGGPGQTTGRRAADGFAEPKNTAGSDAATEKGAVQQDHATPRGDGSRAAQGVRNFSVPVGLDSSVHVDLVVVGSVAVSEKGWRIGKGEGYADLEYAMMVSMGAVCEGTPVVTTVHDCQVLDFPEALLEDHDLTVDYILTPTRVIATGCERPKPVGITWSKISPEMLERIPVLRSLRERERRAGKDVSLWADLPHPAPLCTVVGPQLAPRPGLSVPGAASGRMGSPQQRSHAGQTQALRHRRL</sequence>
<dbReference type="InterPro" id="IPR037171">
    <property type="entry name" value="NagB/RpiA_transferase-like"/>
</dbReference>
<organism evidence="2 3">
    <name type="scientific">Heterocephalus glaber</name>
    <name type="common">Naked mole rat</name>
    <dbReference type="NCBI Taxonomy" id="10181"/>
    <lineage>
        <taxon>Eukaryota</taxon>
        <taxon>Metazoa</taxon>
        <taxon>Chordata</taxon>
        <taxon>Craniata</taxon>
        <taxon>Vertebrata</taxon>
        <taxon>Euteleostomi</taxon>
        <taxon>Mammalia</taxon>
        <taxon>Eutheria</taxon>
        <taxon>Euarchontoglires</taxon>
        <taxon>Glires</taxon>
        <taxon>Rodentia</taxon>
        <taxon>Hystricomorpha</taxon>
        <taxon>Bathyergidae</taxon>
        <taxon>Heterocephalus</taxon>
    </lineage>
</organism>
<dbReference type="RefSeq" id="XP_021112283.1">
    <property type="nucleotide sequence ID" value="XM_021256624.1"/>
</dbReference>
<feature type="region of interest" description="Disordered" evidence="1">
    <location>
        <begin position="286"/>
        <end position="318"/>
    </location>
</feature>
<dbReference type="Proteomes" id="UP000694906">
    <property type="component" value="Unplaced"/>
</dbReference>
<feature type="compositionally biased region" description="Polar residues" evidence="1">
    <location>
        <begin position="300"/>
        <end position="312"/>
    </location>
</feature>
<evidence type="ECO:0000313" key="2">
    <source>
        <dbReference type="Proteomes" id="UP000694906"/>
    </source>
</evidence>
<evidence type="ECO:0000256" key="1">
    <source>
        <dbReference type="SAM" id="MobiDB-lite"/>
    </source>
</evidence>
<proteinExistence type="predicted"/>
<feature type="region of interest" description="Disordered" evidence="1">
    <location>
        <begin position="27"/>
        <end position="125"/>
    </location>
</feature>
<dbReference type="PANTHER" id="PTHR13017">
    <property type="entry name" value="5-FORMYLTETRAHYDROFOLATE CYCLO-LIGASE-RELATED"/>
    <property type="match status" value="1"/>
</dbReference>
<dbReference type="Pfam" id="PF01812">
    <property type="entry name" value="5-FTHF_cyc-lig"/>
    <property type="match status" value="1"/>
</dbReference>
<reference evidence="3" key="1">
    <citation type="submission" date="2025-08" db="UniProtKB">
        <authorList>
            <consortium name="RefSeq"/>
        </authorList>
    </citation>
    <scope>IDENTIFICATION</scope>
</reference>
<dbReference type="SUPFAM" id="SSF100950">
    <property type="entry name" value="NagB/RpiA/CoA transferase-like"/>
    <property type="match status" value="1"/>
</dbReference>
<dbReference type="GO" id="GO:0005737">
    <property type="term" value="C:cytoplasm"/>
    <property type="evidence" value="ECO:0007669"/>
    <property type="project" value="TreeGrafter"/>
</dbReference>
<evidence type="ECO:0000313" key="3">
    <source>
        <dbReference type="RefSeq" id="XP_021112283.1"/>
    </source>
</evidence>
<dbReference type="AlphaFoldDB" id="A0AAX6SV19"/>
<dbReference type="Gene3D" id="3.40.50.10420">
    <property type="entry name" value="NagB/RpiA/CoA transferase-like"/>
    <property type="match status" value="1"/>
</dbReference>
<gene>
    <name evidence="3" type="primary">Mthfsd</name>
</gene>
<dbReference type="InterPro" id="IPR002698">
    <property type="entry name" value="FTHF_cligase"/>
</dbReference>
<name>A0AAX6SV19_HETGA</name>
<protein>
    <submittedName>
        <fullName evidence="3">Methenyltetrahydrofolate synthase domain-containing protein isoform X1</fullName>
    </submittedName>
</protein>
<dbReference type="InterPro" id="IPR024185">
    <property type="entry name" value="FTHF_cligase-like_sf"/>
</dbReference>
<dbReference type="PANTHER" id="PTHR13017:SF0">
    <property type="entry name" value="METHENYLTETRAHYDROFOLATE SYNTHASE DOMAIN-CONTAINING PROTEIN"/>
    <property type="match status" value="1"/>
</dbReference>
<dbReference type="GeneID" id="101706947"/>
<accession>A0AAX6SV19</accession>
<keyword evidence="2" id="KW-1185">Reference proteome</keyword>
<dbReference type="CTD" id="64779"/>